<keyword evidence="3" id="KW-1185">Reference proteome</keyword>
<organism evidence="2 3">
    <name type="scientific">Chionoecetes opilio</name>
    <name type="common">Atlantic snow crab</name>
    <name type="synonym">Cancer opilio</name>
    <dbReference type="NCBI Taxonomy" id="41210"/>
    <lineage>
        <taxon>Eukaryota</taxon>
        <taxon>Metazoa</taxon>
        <taxon>Ecdysozoa</taxon>
        <taxon>Arthropoda</taxon>
        <taxon>Crustacea</taxon>
        <taxon>Multicrustacea</taxon>
        <taxon>Malacostraca</taxon>
        <taxon>Eumalacostraca</taxon>
        <taxon>Eucarida</taxon>
        <taxon>Decapoda</taxon>
        <taxon>Pleocyemata</taxon>
        <taxon>Brachyura</taxon>
        <taxon>Eubrachyura</taxon>
        <taxon>Majoidea</taxon>
        <taxon>Majidae</taxon>
        <taxon>Chionoecetes</taxon>
    </lineage>
</organism>
<name>A0A8J5CZY2_CHIOP</name>
<accession>A0A8J5CZY2</accession>
<sequence>MSDTSPGIGAAMNVQVDDASFPPLPSTASKRARAHSPSQEGPDKAPRTGQDSQPPPDACVQASYLLRAASGARVFANPSKVSHALHLSPLGKYVLEGETRSLGNGSAFIVVVWEHNISIPQGCVLGAPLPPPSAPLPWVPSDRPLPQHLPVPGAMLPLQRASPMQARRHHLHQALPLFPEWGGPDGPRSAHCPFNCRAQQLYADLAREGKPLHAINTQLRDLDLPSLPAHRRPRPSPPTPAPAKPDLPPATAVHPVVQYSTWNRFGPLQEALEDDASLPQDPVISPEPGSTPLPLVRRRNHLRKPRRPPGYQAPPSTPTPSDLDSGFTYSTIADMALTFLLWNARSLLRKSSELYTYLQDSLPSVVGLCETWLPPHLKLNLPGYSILRRDRQQGRGGGVLLALQNVLLHSPLPLLQWPGGHLEVVAARDVEASTGDRCLDVGELYALHQAVTHLPTSHSKGKAVIYTDSPRHPSLCRSPAVKRLIFRVCRSTWNITLGDALRITSMGQYRSDSSPQPWILKKSRVTRPGCHPHLPPPGAH</sequence>
<dbReference type="OrthoDB" id="6372711at2759"/>
<dbReference type="AlphaFoldDB" id="A0A8J5CZY2"/>
<feature type="compositionally biased region" description="Basic residues" evidence="1">
    <location>
        <begin position="296"/>
        <end position="307"/>
    </location>
</feature>
<dbReference type="SUPFAM" id="SSF56219">
    <property type="entry name" value="DNase I-like"/>
    <property type="match status" value="1"/>
</dbReference>
<evidence type="ECO:0000256" key="1">
    <source>
        <dbReference type="SAM" id="MobiDB-lite"/>
    </source>
</evidence>
<feature type="region of interest" description="Disordered" evidence="1">
    <location>
        <begin position="220"/>
        <end position="251"/>
    </location>
</feature>
<feature type="region of interest" description="Disordered" evidence="1">
    <location>
        <begin position="1"/>
        <end position="58"/>
    </location>
</feature>
<dbReference type="InterPro" id="IPR036691">
    <property type="entry name" value="Endo/exonu/phosph_ase_sf"/>
</dbReference>
<dbReference type="Proteomes" id="UP000770661">
    <property type="component" value="Unassembled WGS sequence"/>
</dbReference>
<evidence type="ECO:0000313" key="3">
    <source>
        <dbReference type="Proteomes" id="UP000770661"/>
    </source>
</evidence>
<dbReference type="EMBL" id="JACEEZ010003239">
    <property type="protein sequence ID" value="KAG0727549.1"/>
    <property type="molecule type" value="Genomic_DNA"/>
</dbReference>
<feature type="compositionally biased region" description="Pro residues" evidence="1">
    <location>
        <begin position="235"/>
        <end position="248"/>
    </location>
</feature>
<feature type="region of interest" description="Disordered" evidence="1">
    <location>
        <begin position="278"/>
        <end position="324"/>
    </location>
</feature>
<reference evidence="2" key="1">
    <citation type="submission" date="2020-07" db="EMBL/GenBank/DDBJ databases">
        <title>The High-quality genome of the commercially important snow crab, Chionoecetes opilio.</title>
        <authorList>
            <person name="Jeong J.-H."/>
            <person name="Ryu S."/>
        </authorList>
    </citation>
    <scope>NUCLEOTIDE SEQUENCE</scope>
    <source>
        <strain evidence="2">MADBK_172401_WGS</strain>
        <tissue evidence="2">Digestive gland</tissue>
    </source>
</reference>
<gene>
    <name evidence="2" type="ORF">GWK47_034462</name>
</gene>
<comment type="caution">
    <text evidence="2">The sequence shown here is derived from an EMBL/GenBank/DDBJ whole genome shotgun (WGS) entry which is preliminary data.</text>
</comment>
<dbReference type="Gene3D" id="3.60.10.10">
    <property type="entry name" value="Endonuclease/exonuclease/phosphatase"/>
    <property type="match status" value="1"/>
</dbReference>
<evidence type="ECO:0000313" key="2">
    <source>
        <dbReference type="EMBL" id="KAG0727549.1"/>
    </source>
</evidence>
<protein>
    <submittedName>
        <fullName evidence="2">Uncharacterized protein</fullName>
    </submittedName>
</protein>
<proteinExistence type="predicted"/>